<keyword evidence="6 10" id="KW-0594">Phospholipid biosynthesis</keyword>
<evidence type="ECO:0000256" key="2">
    <source>
        <dbReference type="ARBA" id="ARBA00022490"/>
    </source>
</evidence>
<accession>A0AAX3N3L5</accession>
<gene>
    <name evidence="10 11" type="primary">plsX</name>
    <name evidence="11" type="ORF">PUW23_09620</name>
    <name evidence="12" type="ORF">PUW25_09315</name>
</gene>
<dbReference type="HAMAP" id="MF_00019">
    <property type="entry name" value="PlsX"/>
    <property type="match status" value="1"/>
</dbReference>
<keyword evidence="11" id="KW-0012">Acyltransferase</keyword>
<dbReference type="EMBL" id="CP118101">
    <property type="protein sequence ID" value="WDH84441.1"/>
    <property type="molecule type" value="Genomic_DNA"/>
</dbReference>
<comment type="similarity">
    <text evidence="10">Belongs to the PlsX family.</text>
</comment>
<dbReference type="PANTHER" id="PTHR30100:SF1">
    <property type="entry name" value="PHOSPHATE ACYLTRANSFERASE"/>
    <property type="match status" value="1"/>
</dbReference>
<proteinExistence type="inferred from homology"/>
<evidence type="ECO:0000256" key="6">
    <source>
        <dbReference type="ARBA" id="ARBA00023209"/>
    </source>
</evidence>
<dbReference type="InterPro" id="IPR003664">
    <property type="entry name" value="FA_synthesis"/>
</dbReference>
<organism evidence="11 13">
    <name type="scientific">Paenibacillus urinalis</name>
    <dbReference type="NCBI Taxonomy" id="521520"/>
    <lineage>
        <taxon>Bacteria</taxon>
        <taxon>Bacillati</taxon>
        <taxon>Bacillota</taxon>
        <taxon>Bacilli</taxon>
        <taxon>Bacillales</taxon>
        <taxon>Paenibacillaceae</taxon>
        <taxon>Paenibacillus</taxon>
    </lineage>
</organism>
<dbReference type="RefSeq" id="WP_047909763.1">
    <property type="nucleotide sequence ID" value="NZ_CP118101.1"/>
</dbReference>
<reference evidence="11 14" key="1">
    <citation type="submission" date="2023-02" db="EMBL/GenBank/DDBJ databases">
        <title>Pathogen: clinical or host-associated sample.</title>
        <authorList>
            <person name="Hergert J."/>
            <person name="Casey R."/>
            <person name="Wagner J."/>
            <person name="Young E.L."/>
            <person name="Oakeson K.F."/>
        </authorList>
    </citation>
    <scope>NUCLEOTIDE SEQUENCE</scope>
    <source>
        <strain evidence="12 14">2022CK-00829</strain>
        <strain evidence="11">2022CK-00830</strain>
    </source>
</reference>
<dbReference type="PANTHER" id="PTHR30100">
    <property type="entry name" value="FATTY ACID/PHOSPHOLIPID SYNTHESIS PROTEIN PLSX"/>
    <property type="match status" value="1"/>
</dbReference>
<dbReference type="GO" id="GO:0008654">
    <property type="term" value="P:phospholipid biosynthetic process"/>
    <property type="evidence" value="ECO:0007669"/>
    <property type="project" value="UniProtKB-KW"/>
</dbReference>
<dbReference type="SUPFAM" id="SSF53659">
    <property type="entry name" value="Isocitrate/Isopropylmalate dehydrogenase-like"/>
    <property type="match status" value="1"/>
</dbReference>
<dbReference type="PIRSF" id="PIRSF002465">
    <property type="entry name" value="Phsphlp_syn_PlsX"/>
    <property type="match status" value="1"/>
</dbReference>
<dbReference type="Pfam" id="PF02504">
    <property type="entry name" value="FA_synthesis"/>
    <property type="match status" value="1"/>
</dbReference>
<protein>
    <recommendedName>
        <fullName evidence="8 10">Phosphate acyltransferase</fullName>
        <ecNumber evidence="8 10">2.3.1.274</ecNumber>
    </recommendedName>
    <alternativeName>
        <fullName evidence="10">Acyl-ACP phosphotransacylase</fullName>
    </alternativeName>
    <alternativeName>
        <fullName evidence="10">Acyl-[acyl-carrier-protein]--phosphate acyltransferase</fullName>
    </alternativeName>
    <alternativeName>
        <fullName evidence="10">Phosphate-acyl-ACP acyltransferase</fullName>
    </alternativeName>
</protein>
<keyword evidence="2 10" id="KW-0963">Cytoplasm</keyword>
<evidence type="ECO:0000256" key="10">
    <source>
        <dbReference type="HAMAP-Rule" id="MF_00019"/>
    </source>
</evidence>
<dbReference type="NCBIfam" id="TIGR00182">
    <property type="entry name" value="plsX"/>
    <property type="match status" value="1"/>
</dbReference>
<comment type="catalytic activity">
    <reaction evidence="1 10">
        <text>a fatty acyl-[ACP] + phosphate = an acyl phosphate + holo-[ACP]</text>
        <dbReference type="Rhea" id="RHEA:42292"/>
        <dbReference type="Rhea" id="RHEA-COMP:9685"/>
        <dbReference type="Rhea" id="RHEA-COMP:14125"/>
        <dbReference type="ChEBI" id="CHEBI:43474"/>
        <dbReference type="ChEBI" id="CHEBI:59918"/>
        <dbReference type="ChEBI" id="CHEBI:64479"/>
        <dbReference type="ChEBI" id="CHEBI:138651"/>
        <dbReference type="EC" id="2.3.1.274"/>
    </reaction>
</comment>
<comment type="function">
    <text evidence="10">Catalyzes the reversible formation of acyl-phosphate (acyl-PO(4)) from acyl-[acyl-carrier-protein] (acyl-ACP). This enzyme utilizes acyl-ACP as fatty acyl donor, but not acyl-CoA.</text>
</comment>
<evidence type="ECO:0000256" key="8">
    <source>
        <dbReference type="ARBA" id="ARBA00024069"/>
    </source>
</evidence>
<evidence type="ECO:0000256" key="3">
    <source>
        <dbReference type="ARBA" id="ARBA00022516"/>
    </source>
</evidence>
<keyword evidence="4 10" id="KW-0808">Transferase</keyword>
<dbReference type="AlphaFoldDB" id="A0AAX3N3L5"/>
<keyword evidence="14" id="KW-1185">Reference proteome</keyword>
<evidence type="ECO:0000313" key="12">
    <source>
        <dbReference type="EMBL" id="WDI04125.1"/>
    </source>
</evidence>
<dbReference type="InterPro" id="IPR012281">
    <property type="entry name" value="Phospholipid_synth_PlsX-like"/>
</dbReference>
<comment type="pathway">
    <text evidence="10">Lipid metabolism; phospholipid metabolism.</text>
</comment>
<evidence type="ECO:0000313" key="11">
    <source>
        <dbReference type="EMBL" id="WDH84441.1"/>
    </source>
</evidence>
<dbReference type="EMBL" id="CP118108">
    <property type="protein sequence ID" value="WDI04125.1"/>
    <property type="molecule type" value="Genomic_DNA"/>
</dbReference>
<evidence type="ECO:0000313" key="13">
    <source>
        <dbReference type="Proteomes" id="UP001220962"/>
    </source>
</evidence>
<name>A0AAX3N3L5_9BACL</name>
<dbReference type="Proteomes" id="UP001220962">
    <property type="component" value="Chromosome"/>
</dbReference>
<evidence type="ECO:0000256" key="5">
    <source>
        <dbReference type="ARBA" id="ARBA00023098"/>
    </source>
</evidence>
<dbReference type="Proteomes" id="UP001221519">
    <property type="component" value="Chromosome"/>
</dbReference>
<dbReference type="GO" id="GO:0005737">
    <property type="term" value="C:cytoplasm"/>
    <property type="evidence" value="ECO:0007669"/>
    <property type="project" value="UniProtKB-SubCell"/>
</dbReference>
<dbReference type="EC" id="2.3.1.274" evidence="8 10"/>
<evidence type="ECO:0000256" key="4">
    <source>
        <dbReference type="ARBA" id="ARBA00022679"/>
    </source>
</evidence>
<dbReference type="GO" id="GO:0043811">
    <property type="term" value="F:phosphate:acyl-[acyl carrier protein] acyltransferase activity"/>
    <property type="evidence" value="ECO:0007669"/>
    <property type="project" value="UniProtKB-UniRule"/>
</dbReference>
<keyword evidence="5 10" id="KW-0443">Lipid metabolism</keyword>
<keyword evidence="7 10" id="KW-1208">Phospholipid metabolism</keyword>
<keyword evidence="3 10" id="KW-0444">Lipid biosynthesis</keyword>
<comment type="subunit">
    <text evidence="9 10">Homodimer. Probably interacts with PlsY.</text>
</comment>
<evidence type="ECO:0000256" key="1">
    <source>
        <dbReference type="ARBA" id="ARBA00001232"/>
    </source>
</evidence>
<dbReference type="GO" id="GO:0006633">
    <property type="term" value="P:fatty acid biosynthetic process"/>
    <property type="evidence" value="ECO:0007669"/>
    <property type="project" value="UniProtKB-UniRule"/>
</dbReference>
<evidence type="ECO:0000313" key="14">
    <source>
        <dbReference type="Proteomes" id="UP001221519"/>
    </source>
</evidence>
<sequence length="331" mass="35111">MKIVIDAMGGDHAPEATVQGAVLAAKEWNDTEIVLVGDEAKINPLLGADRPSGITVIHASEVIGSDDEPVKAVRRKKDASMVVAGRMLREGQADAMISAGNTGALMTTGLLVVGRMEGIERPALAPMIPTIDDRGMLALDLGANMDAKPEHLAQYALMGSLYRQKVHGIDQPRVGLLNVGTEEGKGNELTKHTFPLLKELPIHFVGNVESREVLMGGCDVLVCDGFAGNIMLKTLEGTAAGIFSLLKEQFSSSLKSKLAAAMLMPELRALKGKLDYKEHGGAPLLGLSRLVVKSHGSADANAIKNAVRQARLAISNQLVESISKEISGRVE</sequence>
<evidence type="ECO:0000256" key="7">
    <source>
        <dbReference type="ARBA" id="ARBA00023264"/>
    </source>
</evidence>
<comment type="subcellular location">
    <subcellularLocation>
        <location evidence="10">Cytoplasm</location>
    </subcellularLocation>
    <text evidence="10">Associated with the membrane possibly through PlsY.</text>
</comment>
<evidence type="ECO:0000256" key="9">
    <source>
        <dbReference type="ARBA" id="ARBA00046608"/>
    </source>
</evidence>
<dbReference type="Gene3D" id="3.40.718.10">
    <property type="entry name" value="Isopropylmalate Dehydrogenase"/>
    <property type="match status" value="1"/>
</dbReference>